<comment type="caution">
    <text evidence="2">The sequence shown here is derived from an EMBL/GenBank/DDBJ whole genome shotgun (WGS) entry which is preliminary data.</text>
</comment>
<name>A0ABV1W1Q0_9ACTN</name>
<evidence type="ECO:0000256" key="1">
    <source>
        <dbReference type="SAM" id="MobiDB-lite"/>
    </source>
</evidence>
<keyword evidence="3" id="KW-1185">Reference proteome</keyword>
<protein>
    <submittedName>
        <fullName evidence="2">Uncharacterized protein</fullName>
    </submittedName>
</protein>
<reference evidence="2 3" key="1">
    <citation type="submission" date="2024-06" db="EMBL/GenBank/DDBJ databases">
        <title>The Natural Products Discovery Center: Release of the First 8490 Sequenced Strains for Exploring Actinobacteria Biosynthetic Diversity.</title>
        <authorList>
            <person name="Kalkreuter E."/>
            <person name="Kautsar S.A."/>
            <person name="Yang D."/>
            <person name="Bader C.D."/>
            <person name="Teijaro C.N."/>
            <person name="Fluegel L."/>
            <person name="Davis C.M."/>
            <person name="Simpson J.R."/>
            <person name="Lauterbach L."/>
            <person name="Steele A.D."/>
            <person name="Gui C."/>
            <person name="Meng S."/>
            <person name="Li G."/>
            <person name="Viehrig K."/>
            <person name="Ye F."/>
            <person name="Su P."/>
            <person name="Kiefer A.F."/>
            <person name="Nichols A."/>
            <person name="Cepeda A.J."/>
            <person name="Yan W."/>
            <person name="Fan B."/>
            <person name="Jiang Y."/>
            <person name="Adhikari A."/>
            <person name="Zheng C.-J."/>
            <person name="Schuster L."/>
            <person name="Cowan T.M."/>
            <person name="Smanski M.J."/>
            <person name="Chevrette M.G."/>
            <person name="De Carvalho L.P.S."/>
            <person name="Shen B."/>
        </authorList>
    </citation>
    <scope>NUCLEOTIDE SEQUENCE [LARGE SCALE GENOMIC DNA]</scope>
    <source>
        <strain evidence="2 3">NPDC000634</strain>
    </source>
</reference>
<dbReference type="Proteomes" id="UP001458415">
    <property type="component" value="Unassembled WGS sequence"/>
</dbReference>
<accession>A0ABV1W1Q0</accession>
<dbReference type="RefSeq" id="WP_086725174.1">
    <property type="nucleotide sequence ID" value="NZ_MUBM01000084.1"/>
</dbReference>
<evidence type="ECO:0000313" key="2">
    <source>
        <dbReference type="EMBL" id="MER6978101.1"/>
    </source>
</evidence>
<dbReference type="EMBL" id="JBEPCU010000194">
    <property type="protein sequence ID" value="MER6978101.1"/>
    <property type="molecule type" value="Genomic_DNA"/>
</dbReference>
<feature type="compositionally biased region" description="Polar residues" evidence="1">
    <location>
        <begin position="1"/>
        <end position="17"/>
    </location>
</feature>
<evidence type="ECO:0000313" key="3">
    <source>
        <dbReference type="Proteomes" id="UP001458415"/>
    </source>
</evidence>
<sequence>MTTVAADTHNRTTTGTVTLGDGETCTGASLAAHLGRPGPARLRRQSSTAGSFDTGVEIDTATVAYFDPWTQQ</sequence>
<proteinExistence type="predicted"/>
<gene>
    <name evidence="2" type="ORF">ABT317_14075</name>
</gene>
<feature type="region of interest" description="Disordered" evidence="1">
    <location>
        <begin position="1"/>
        <end position="20"/>
    </location>
</feature>
<organism evidence="2 3">
    <name type="scientific">Streptomyces carpinensis</name>
    <dbReference type="NCBI Taxonomy" id="66369"/>
    <lineage>
        <taxon>Bacteria</taxon>
        <taxon>Bacillati</taxon>
        <taxon>Actinomycetota</taxon>
        <taxon>Actinomycetes</taxon>
        <taxon>Kitasatosporales</taxon>
        <taxon>Streptomycetaceae</taxon>
        <taxon>Streptomyces</taxon>
    </lineage>
</organism>